<evidence type="ECO:0000313" key="1">
    <source>
        <dbReference type="EMBL" id="GAH97199.1"/>
    </source>
</evidence>
<dbReference type="AlphaFoldDB" id="X1L440"/>
<reference evidence="1" key="1">
    <citation type="journal article" date="2014" name="Front. Microbiol.">
        <title>High frequency of phylogenetically diverse reductive dehalogenase-homologous genes in deep subseafloor sedimentary metagenomes.</title>
        <authorList>
            <person name="Kawai M."/>
            <person name="Futagami T."/>
            <person name="Toyoda A."/>
            <person name="Takaki Y."/>
            <person name="Nishi S."/>
            <person name="Hori S."/>
            <person name="Arai W."/>
            <person name="Tsubouchi T."/>
            <person name="Morono Y."/>
            <person name="Uchiyama I."/>
            <person name="Ito T."/>
            <person name="Fujiyama A."/>
            <person name="Inagaki F."/>
            <person name="Takami H."/>
        </authorList>
    </citation>
    <scope>NUCLEOTIDE SEQUENCE</scope>
    <source>
        <strain evidence="1">Expedition CK06-06</strain>
    </source>
</reference>
<feature type="non-terminal residue" evidence="1">
    <location>
        <position position="90"/>
    </location>
</feature>
<accession>X1L440</accession>
<proteinExistence type="predicted"/>
<dbReference type="EMBL" id="BARU01047190">
    <property type="protein sequence ID" value="GAH97199.1"/>
    <property type="molecule type" value="Genomic_DNA"/>
</dbReference>
<organism evidence="1">
    <name type="scientific">marine sediment metagenome</name>
    <dbReference type="NCBI Taxonomy" id="412755"/>
    <lineage>
        <taxon>unclassified sequences</taxon>
        <taxon>metagenomes</taxon>
        <taxon>ecological metagenomes</taxon>
    </lineage>
</organism>
<comment type="caution">
    <text evidence="1">The sequence shown here is derived from an EMBL/GenBank/DDBJ whole genome shotgun (WGS) entry which is preliminary data.</text>
</comment>
<sequence length="90" mass="10440">MKKIIILITLIFTGLNVYANGLEVPFEKPRTYAIAYDDRNDYWFIGTSSGTLFLYMNERFTDFDKYLVNWEYSDITTICFSTSCFLVGGS</sequence>
<protein>
    <submittedName>
        <fullName evidence="1">Uncharacterized protein</fullName>
    </submittedName>
</protein>
<name>X1L440_9ZZZZ</name>
<gene>
    <name evidence="1" type="ORF">S03H2_70823</name>
</gene>